<dbReference type="NCBIfam" id="NF001452">
    <property type="entry name" value="PRK00311.1"/>
    <property type="match status" value="1"/>
</dbReference>
<keyword evidence="4" id="KW-0566">Pantothenate biosynthesis</keyword>
<keyword evidence="5 10" id="KW-0808">Transferase</keyword>
<dbReference type="GO" id="GO:0000287">
    <property type="term" value="F:magnesium ion binding"/>
    <property type="evidence" value="ECO:0007669"/>
    <property type="project" value="TreeGrafter"/>
</dbReference>
<evidence type="ECO:0000256" key="8">
    <source>
        <dbReference type="PIRSR" id="PIRSR000388-2"/>
    </source>
</evidence>
<comment type="cofactor">
    <cofactor evidence="9">
        <name>Mg(2+)</name>
        <dbReference type="ChEBI" id="CHEBI:18420"/>
    </cofactor>
    <text evidence="9">Binds 1 Mg(2+) ion per subunit.</text>
</comment>
<dbReference type="Pfam" id="PF02548">
    <property type="entry name" value="Pantoate_transf"/>
    <property type="match status" value="1"/>
</dbReference>
<evidence type="ECO:0000256" key="1">
    <source>
        <dbReference type="ARBA" id="ARBA00008676"/>
    </source>
</evidence>
<name>A0A9D2AHE6_9BACT</name>
<keyword evidence="9" id="KW-0460">Magnesium</keyword>
<comment type="subunit">
    <text evidence="2">Homodecamer; pentamer of dimers.</text>
</comment>
<dbReference type="GO" id="GO:0003864">
    <property type="term" value="F:3-methyl-2-oxobutanoate hydroxymethyltransferase activity"/>
    <property type="evidence" value="ECO:0007669"/>
    <property type="project" value="UniProtKB-UniRule"/>
</dbReference>
<feature type="binding site" evidence="9">
    <location>
        <position position="112"/>
    </location>
    <ligand>
        <name>Mg(2+)</name>
        <dbReference type="ChEBI" id="CHEBI:18420"/>
    </ligand>
</feature>
<dbReference type="AlphaFoldDB" id="A0A9D2AHE6"/>
<keyword evidence="9" id="KW-0479">Metal-binding</keyword>
<dbReference type="NCBIfam" id="TIGR00222">
    <property type="entry name" value="panB"/>
    <property type="match status" value="1"/>
</dbReference>
<dbReference type="EMBL" id="DXFQ01000125">
    <property type="protein sequence ID" value="HIX20300.1"/>
    <property type="molecule type" value="Genomic_DNA"/>
</dbReference>
<dbReference type="Gene3D" id="3.20.20.60">
    <property type="entry name" value="Phosphoenolpyruvate-binding domains"/>
    <property type="match status" value="1"/>
</dbReference>
<evidence type="ECO:0000256" key="9">
    <source>
        <dbReference type="PIRSR" id="PIRSR000388-3"/>
    </source>
</evidence>
<accession>A0A9D2AHE6</accession>
<organism evidence="10 11">
    <name type="scientific">Candidatus Akkermansia intestinigallinarum</name>
    <dbReference type="NCBI Taxonomy" id="2838431"/>
    <lineage>
        <taxon>Bacteria</taxon>
        <taxon>Pseudomonadati</taxon>
        <taxon>Verrucomicrobiota</taxon>
        <taxon>Verrucomicrobiia</taxon>
        <taxon>Verrucomicrobiales</taxon>
        <taxon>Akkermansiaceae</taxon>
        <taxon>Akkermansia</taxon>
    </lineage>
</organism>
<evidence type="ECO:0000256" key="2">
    <source>
        <dbReference type="ARBA" id="ARBA00011424"/>
    </source>
</evidence>
<comment type="similarity">
    <text evidence="1">Belongs to the PanB family.</text>
</comment>
<sequence>MMSKIDAIRALKGVRAITEMTAYDYPTARLLDEAGFDMILVGDSLGMVVLGFPDTTQVTTDHMMHHGQAVARAVKNAVVILDMPIHSYDTPEQAVETARRFMTTGVGAVKLEGGADKEQHIAAIVQAGIPVQAHIGLLPQRVREEGGFHMKGKTDEEAAAIMRDMEAVVRAGAFSVVIECTKHSVAEAVTAACPIPTIGIGAGHGTCDGEVAVFHDVVGAFPWFVPGFMKPKAHAAGVITQAVSAWKAELRPPQSRA</sequence>
<dbReference type="InterPro" id="IPR015813">
    <property type="entry name" value="Pyrv/PenolPyrv_kinase-like_dom"/>
</dbReference>
<evidence type="ECO:0000256" key="4">
    <source>
        <dbReference type="ARBA" id="ARBA00022655"/>
    </source>
</evidence>
<gene>
    <name evidence="10" type="primary">panB</name>
    <name evidence="10" type="ORF">H9862_06850</name>
</gene>
<feature type="binding site" evidence="8">
    <location>
        <position position="110"/>
    </location>
    <ligand>
        <name>3-methyl-2-oxobutanoate</name>
        <dbReference type="ChEBI" id="CHEBI:11851"/>
    </ligand>
</feature>
<dbReference type="PANTHER" id="PTHR20881">
    <property type="entry name" value="3-METHYL-2-OXOBUTANOATE HYDROXYMETHYLTRANSFERASE"/>
    <property type="match status" value="1"/>
</dbReference>
<evidence type="ECO:0000256" key="6">
    <source>
        <dbReference type="NCBIfam" id="TIGR00222"/>
    </source>
</evidence>
<feature type="binding site" evidence="9">
    <location>
        <position position="82"/>
    </location>
    <ligand>
        <name>Mg(2+)</name>
        <dbReference type="ChEBI" id="CHEBI:18420"/>
    </ligand>
</feature>
<feature type="binding site" evidence="8">
    <location>
        <begin position="43"/>
        <end position="44"/>
    </location>
    <ligand>
        <name>3-methyl-2-oxobutanoate</name>
        <dbReference type="ChEBI" id="CHEBI:11851"/>
    </ligand>
</feature>
<dbReference type="EC" id="2.1.2.11" evidence="3 6"/>
<dbReference type="CDD" id="cd06557">
    <property type="entry name" value="KPHMT-like"/>
    <property type="match status" value="1"/>
</dbReference>
<feature type="active site" description="Proton acceptor" evidence="7">
    <location>
        <position position="179"/>
    </location>
</feature>
<evidence type="ECO:0000256" key="7">
    <source>
        <dbReference type="PIRSR" id="PIRSR000388-1"/>
    </source>
</evidence>
<comment type="caution">
    <text evidence="10">The sequence shown here is derived from an EMBL/GenBank/DDBJ whole genome shotgun (WGS) entry which is preliminary data.</text>
</comment>
<reference evidence="10" key="1">
    <citation type="journal article" date="2021" name="PeerJ">
        <title>Extensive microbial diversity within the chicken gut microbiome revealed by metagenomics and culture.</title>
        <authorList>
            <person name="Gilroy R."/>
            <person name="Ravi A."/>
            <person name="Getino M."/>
            <person name="Pursley I."/>
            <person name="Horton D.L."/>
            <person name="Alikhan N.F."/>
            <person name="Baker D."/>
            <person name="Gharbi K."/>
            <person name="Hall N."/>
            <person name="Watson M."/>
            <person name="Adriaenssens E.M."/>
            <person name="Foster-Nyarko E."/>
            <person name="Jarju S."/>
            <person name="Secka A."/>
            <person name="Antonio M."/>
            <person name="Oren A."/>
            <person name="Chaudhuri R.R."/>
            <person name="La Ragione R."/>
            <person name="Hildebrand F."/>
            <person name="Pallen M.J."/>
        </authorList>
    </citation>
    <scope>NUCLEOTIDE SEQUENCE</scope>
    <source>
        <strain evidence="10">14975</strain>
    </source>
</reference>
<dbReference type="GO" id="GO:0015940">
    <property type="term" value="P:pantothenate biosynthetic process"/>
    <property type="evidence" value="ECO:0007669"/>
    <property type="project" value="UniProtKB-UniRule"/>
</dbReference>
<dbReference type="SUPFAM" id="SSF51621">
    <property type="entry name" value="Phosphoenolpyruvate/pyruvate domain"/>
    <property type="match status" value="1"/>
</dbReference>
<dbReference type="InterPro" id="IPR003700">
    <property type="entry name" value="Pantoate_hydroxy_MeTrfase"/>
</dbReference>
<evidence type="ECO:0000256" key="3">
    <source>
        <dbReference type="ARBA" id="ARBA00012618"/>
    </source>
</evidence>
<feature type="binding site" evidence="8">
    <location>
        <position position="82"/>
    </location>
    <ligand>
        <name>3-methyl-2-oxobutanoate</name>
        <dbReference type="ChEBI" id="CHEBI:11851"/>
    </ligand>
</feature>
<protein>
    <recommendedName>
        <fullName evidence="3 6">3-methyl-2-oxobutanoate hydroxymethyltransferase</fullName>
        <ecNumber evidence="3 6">2.1.2.11</ecNumber>
    </recommendedName>
</protein>
<evidence type="ECO:0000313" key="10">
    <source>
        <dbReference type="EMBL" id="HIX20300.1"/>
    </source>
</evidence>
<dbReference type="PIRSF" id="PIRSF000388">
    <property type="entry name" value="Pantoate_hydroxy_MeTrfase"/>
    <property type="match status" value="1"/>
</dbReference>
<evidence type="ECO:0000256" key="5">
    <source>
        <dbReference type="ARBA" id="ARBA00022679"/>
    </source>
</evidence>
<reference evidence="10" key="2">
    <citation type="submission" date="2021-04" db="EMBL/GenBank/DDBJ databases">
        <authorList>
            <person name="Gilroy R."/>
        </authorList>
    </citation>
    <scope>NUCLEOTIDE SEQUENCE</scope>
    <source>
        <strain evidence="10">14975</strain>
    </source>
</reference>
<dbReference type="PANTHER" id="PTHR20881:SF0">
    <property type="entry name" value="3-METHYL-2-OXOBUTANOATE HYDROXYMETHYLTRANSFERASE"/>
    <property type="match status" value="1"/>
</dbReference>
<dbReference type="InterPro" id="IPR040442">
    <property type="entry name" value="Pyrv_kinase-like_dom_sf"/>
</dbReference>
<dbReference type="Proteomes" id="UP000823964">
    <property type="component" value="Unassembled WGS sequence"/>
</dbReference>
<proteinExistence type="inferred from homology"/>
<evidence type="ECO:0000313" key="11">
    <source>
        <dbReference type="Proteomes" id="UP000823964"/>
    </source>
</evidence>
<feature type="binding site" evidence="9">
    <location>
        <position position="43"/>
    </location>
    <ligand>
        <name>Mg(2+)</name>
        <dbReference type="ChEBI" id="CHEBI:18420"/>
    </ligand>
</feature>